<dbReference type="InterPro" id="IPR008258">
    <property type="entry name" value="Transglycosylase_SLT_dom_1"/>
</dbReference>
<dbReference type="PROSITE" id="PS00922">
    <property type="entry name" value="TRANSGLYCOSYLASE"/>
    <property type="match status" value="1"/>
</dbReference>
<dbReference type="GO" id="GO:0000270">
    <property type="term" value="P:peptidoglycan metabolic process"/>
    <property type="evidence" value="ECO:0007669"/>
    <property type="project" value="InterPro"/>
</dbReference>
<dbReference type="Gene3D" id="1.10.530.10">
    <property type="match status" value="1"/>
</dbReference>
<name>A0A381QTD1_9ZZZZ</name>
<organism evidence="2">
    <name type="scientific">marine metagenome</name>
    <dbReference type="NCBI Taxonomy" id="408172"/>
    <lineage>
        <taxon>unclassified sequences</taxon>
        <taxon>metagenomes</taxon>
        <taxon>ecological metagenomes</taxon>
    </lineage>
</organism>
<accession>A0A381QTD1</accession>
<evidence type="ECO:0000313" key="2">
    <source>
        <dbReference type="EMBL" id="SUZ82652.1"/>
    </source>
</evidence>
<dbReference type="EMBL" id="UINC01001516">
    <property type="protein sequence ID" value="SUZ82652.1"/>
    <property type="molecule type" value="Genomic_DNA"/>
</dbReference>
<gene>
    <name evidence="2" type="ORF">METZ01_LOCUS35506</name>
</gene>
<dbReference type="PANTHER" id="PTHR37423">
    <property type="entry name" value="SOLUBLE LYTIC MUREIN TRANSGLYCOSYLASE-RELATED"/>
    <property type="match status" value="1"/>
</dbReference>
<proteinExistence type="predicted"/>
<dbReference type="GO" id="GO:0016020">
    <property type="term" value="C:membrane"/>
    <property type="evidence" value="ECO:0007669"/>
    <property type="project" value="InterPro"/>
</dbReference>
<dbReference type="AlphaFoldDB" id="A0A381QTD1"/>
<dbReference type="GO" id="GO:0008933">
    <property type="term" value="F:peptidoglycan lytic transglycosylase activity"/>
    <property type="evidence" value="ECO:0007669"/>
    <property type="project" value="InterPro"/>
</dbReference>
<dbReference type="CDD" id="cd13401">
    <property type="entry name" value="Slt70-like"/>
    <property type="match status" value="1"/>
</dbReference>
<dbReference type="InterPro" id="IPR023346">
    <property type="entry name" value="Lysozyme-like_dom_sf"/>
</dbReference>
<reference evidence="2" key="1">
    <citation type="submission" date="2018-05" db="EMBL/GenBank/DDBJ databases">
        <authorList>
            <person name="Lanie J.A."/>
            <person name="Ng W.-L."/>
            <person name="Kazmierczak K.M."/>
            <person name="Andrzejewski T.M."/>
            <person name="Davidsen T.M."/>
            <person name="Wayne K.J."/>
            <person name="Tettelin H."/>
            <person name="Glass J.I."/>
            <person name="Rusch D."/>
            <person name="Podicherti R."/>
            <person name="Tsui H.-C.T."/>
            <person name="Winkler M.E."/>
        </authorList>
    </citation>
    <scope>NUCLEOTIDE SEQUENCE</scope>
</reference>
<dbReference type="SUPFAM" id="SSF48452">
    <property type="entry name" value="TPR-like"/>
    <property type="match status" value="1"/>
</dbReference>
<dbReference type="PANTHER" id="PTHR37423:SF2">
    <property type="entry name" value="MEMBRANE-BOUND LYTIC MUREIN TRANSGLYCOSYLASE C"/>
    <property type="match status" value="1"/>
</dbReference>
<sequence length="734" mass="86150">MFQSFKQLKGFPNFESSKYFSKPFKFAGMLCFVFALLLPLNSVSAHKRSSWKPFIHFYESGDCKVLIRQLKPLVKPKSWTNNGLWSRSRILNAKCHLQLGNFEAALKSLKQTPQSVVSDAWTFQKIRVLLKANRHREAIVSIRKLLKLSERNFYLDSLRENIKSEFRTDKEVGQIFHLLHDTRKNHKWFLTDYEIHALYLRGAKLKGVKLEHKYIVLGWQFPLDQKTSVLSHRNLTANELKNMSPAELSSRVRSLSKLGLNKYLIKHLPQLRQGRSRKVVKKLGEAYMKALFKEKYYARIIKLQQQGTLEKKWALGKESQLYWTARSYIKRKNIPAGRSTIYKLEKLNNKAKQLPVLFDTFAARYRLDSEIRKAQFWWDRLLRHFPKHSLAAKSAWELAWSYQQQKNSKKALGYLKKGLKTRIYDSEMKAKLLFWQGKLLQKSGHPELATKSFKQLILRQPNTYYGMRLISAEDIPESILSVIKTRKAKYYAKPTEKLSPKTKELLERTEFLFDIAEPEQALKELFAGLGRYKDSTRNWHVSHLLHRRGEYHSVLRVIANYYLPHLVTLEVGEHPLWELAYPRPYWSQLKSFANQAGIDPYFALAIMREESHFDPQALSSSKAMGLMQLMPATAKFVARKKKIKLKEKSEIFNPELNTRLGTLYLGSLADRFKSELIYTAGSYNAGPHNMLKWIKRWPRKSIDAFVEQIPFSETRNYVKRVYRSYKLYKHIYSS</sequence>
<dbReference type="Gene3D" id="1.25.40.10">
    <property type="entry name" value="Tetratricopeptide repeat domain"/>
    <property type="match status" value="2"/>
</dbReference>
<dbReference type="SUPFAM" id="SSF53955">
    <property type="entry name" value="Lysozyme-like"/>
    <property type="match status" value="1"/>
</dbReference>
<feature type="domain" description="Transglycosylase SLT" evidence="1">
    <location>
        <begin position="593"/>
        <end position="703"/>
    </location>
</feature>
<evidence type="ECO:0000259" key="1">
    <source>
        <dbReference type="Pfam" id="PF01464"/>
    </source>
</evidence>
<dbReference type="Pfam" id="PF01464">
    <property type="entry name" value="SLT"/>
    <property type="match status" value="1"/>
</dbReference>
<dbReference type="InterPro" id="IPR011990">
    <property type="entry name" value="TPR-like_helical_dom_sf"/>
</dbReference>
<protein>
    <recommendedName>
        <fullName evidence="1">Transglycosylase SLT domain-containing protein</fullName>
    </recommendedName>
</protein>
<dbReference type="InterPro" id="IPR000189">
    <property type="entry name" value="Transglyc_AS"/>
</dbReference>